<evidence type="ECO:0000313" key="2">
    <source>
        <dbReference type="EMBL" id="AVI43641.1"/>
    </source>
</evidence>
<dbReference type="EMBL" id="MG700550">
    <property type="protein sequence ID" value="AVI43641.1"/>
    <property type="molecule type" value="Genomic_DNA"/>
</dbReference>
<name>A0A2P1BPH7_KLEPN</name>
<organism evidence="2">
    <name type="scientific">Klebsiella pneumoniae</name>
    <dbReference type="NCBI Taxonomy" id="573"/>
    <lineage>
        <taxon>Bacteria</taxon>
        <taxon>Pseudomonadati</taxon>
        <taxon>Pseudomonadota</taxon>
        <taxon>Gammaproteobacteria</taxon>
        <taxon>Enterobacterales</taxon>
        <taxon>Enterobacteriaceae</taxon>
        <taxon>Klebsiella/Raoultella group</taxon>
        <taxon>Klebsiella</taxon>
        <taxon>Klebsiella pneumoniae complex</taxon>
    </lineage>
</organism>
<reference evidence="2" key="1">
    <citation type="submission" date="2017-12" db="EMBL/GenBank/DDBJ databases">
        <title>Insights into the successfully spreading KPC-encoding IncII plasmids.</title>
        <authorList>
            <person name="Brandt C."/>
            <person name="Pletz M.W."/>
            <person name="Makarewicz O."/>
        </authorList>
    </citation>
    <scope>NUCLEOTIDE SEQUENCE</scope>
    <source>
        <strain evidence="2">St015788/2</strain>
        <plasmid evidence="2">pUJ-84KPC</plasmid>
    </source>
</reference>
<sequence length="68" mass="8082">MKLYKLKSYVSLKTKKQFARKKTDPSKRLVTYDLPVFLLPVQAELDKAIRLVMGNMQSFENKKMWNLM</sequence>
<dbReference type="AlphaFoldDB" id="A0A2P1BPH7"/>
<dbReference type="InterPro" id="IPR014884">
    <property type="entry name" value="ParB_fam_C"/>
</dbReference>
<dbReference type="Pfam" id="PF08775">
    <property type="entry name" value="ParB"/>
    <property type="match status" value="1"/>
</dbReference>
<keyword evidence="2" id="KW-0614">Plasmid</keyword>
<accession>A0A2P1BPH7</accession>
<proteinExistence type="predicted"/>
<feature type="domain" description="ParB protein family C-terminal" evidence="1">
    <location>
        <begin position="8"/>
        <end position="53"/>
    </location>
</feature>
<protein>
    <submittedName>
        <fullName evidence="2">ParB family protein</fullName>
    </submittedName>
</protein>
<geneLocation type="plasmid" evidence="2">
    <name>pUJ-84KPC</name>
</geneLocation>
<evidence type="ECO:0000259" key="1">
    <source>
        <dbReference type="Pfam" id="PF08775"/>
    </source>
</evidence>